<proteinExistence type="inferred from homology"/>
<feature type="domain" description="S5 DRBM" evidence="8">
    <location>
        <begin position="447"/>
        <end position="510"/>
    </location>
</feature>
<name>A0A9W7EYG6_9STRA</name>
<evidence type="ECO:0000256" key="2">
    <source>
        <dbReference type="ARBA" id="ARBA00008945"/>
    </source>
</evidence>
<dbReference type="InterPro" id="IPR000851">
    <property type="entry name" value="Ribosomal_uS5"/>
</dbReference>
<dbReference type="Gene3D" id="3.30.230.10">
    <property type="match status" value="1"/>
</dbReference>
<dbReference type="InterPro" id="IPR005324">
    <property type="entry name" value="Ribosomal_uS5_C"/>
</dbReference>
<dbReference type="Pfam" id="PF03719">
    <property type="entry name" value="Ribosomal_S5_C"/>
    <property type="match status" value="1"/>
</dbReference>
<feature type="region of interest" description="Disordered" evidence="7">
    <location>
        <begin position="53"/>
        <end position="113"/>
    </location>
</feature>
<dbReference type="InterPro" id="IPR020568">
    <property type="entry name" value="Ribosomal_Su5_D2-typ_SF"/>
</dbReference>
<dbReference type="SUPFAM" id="SSF54768">
    <property type="entry name" value="dsRNA-binding domain-like"/>
    <property type="match status" value="1"/>
</dbReference>
<dbReference type="SUPFAM" id="SSF54211">
    <property type="entry name" value="Ribosomal protein S5 domain 2-like"/>
    <property type="match status" value="1"/>
</dbReference>
<evidence type="ECO:0000256" key="3">
    <source>
        <dbReference type="ARBA" id="ARBA00022980"/>
    </source>
</evidence>
<dbReference type="AlphaFoldDB" id="A0A9W7EYG6"/>
<keyword evidence="10" id="KW-1185">Reference proteome</keyword>
<dbReference type="GO" id="GO:0003723">
    <property type="term" value="F:RNA binding"/>
    <property type="evidence" value="ECO:0007669"/>
    <property type="project" value="InterPro"/>
</dbReference>
<accession>A0A9W7EYG6</accession>
<comment type="subcellular location">
    <subcellularLocation>
        <location evidence="1">Plastid</location>
    </subcellularLocation>
</comment>
<dbReference type="PROSITE" id="PS50881">
    <property type="entry name" value="S5_DSRBD"/>
    <property type="match status" value="1"/>
</dbReference>
<dbReference type="PANTHER" id="PTHR48277">
    <property type="entry name" value="MITOCHONDRIAL RIBOSOMAL PROTEIN S5"/>
    <property type="match status" value="1"/>
</dbReference>
<evidence type="ECO:0000313" key="10">
    <source>
        <dbReference type="Proteomes" id="UP001165085"/>
    </source>
</evidence>
<dbReference type="GO" id="GO:0003735">
    <property type="term" value="F:structural constituent of ribosome"/>
    <property type="evidence" value="ECO:0007669"/>
    <property type="project" value="UniProtKB-UniRule"/>
</dbReference>
<feature type="compositionally biased region" description="Polar residues" evidence="7">
    <location>
        <begin position="53"/>
        <end position="73"/>
    </location>
</feature>
<comment type="caution">
    <text evidence="9">The sequence shown here is derived from an EMBL/GenBank/DDBJ whole genome shotgun (WGS) entry which is preliminary data.</text>
</comment>
<dbReference type="EMBL" id="BRXY01000437">
    <property type="protein sequence ID" value="GMH95090.1"/>
    <property type="molecule type" value="Genomic_DNA"/>
</dbReference>
<evidence type="ECO:0000256" key="6">
    <source>
        <dbReference type="RuleBase" id="RU003823"/>
    </source>
</evidence>
<comment type="similarity">
    <text evidence="2 6">Belongs to the universal ribosomal protein uS5 family.</text>
</comment>
<dbReference type="Proteomes" id="UP001165085">
    <property type="component" value="Unassembled WGS sequence"/>
</dbReference>
<evidence type="ECO:0000313" key="9">
    <source>
        <dbReference type="EMBL" id="GMH95090.1"/>
    </source>
</evidence>
<evidence type="ECO:0000256" key="5">
    <source>
        <dbReference type="PROSITE-ProRule" id="PRU00268"/>
    </source>
</evidence>
<evidence type="ECO:0000259" key="8">
    <source>
        <dbReference type="PROSITE" id="PS50881"/>
    </source>
</evidence>
<dbReference type="InterPro" id="IPR014721">
    <property type="entry name" value="Ribsml_uS5_D2-typ_fold_subgr"/>
</dbReference>
<dbReference type="GO" id="GO:0009536">
    <property type="term" value="C:plastid"/>
    <property type="evidence" value="ECO:0007669"/>
    <property type="project" value="UniProtKB-SubCell"/>
</dbReference>
<dbReference type="InterPro" id="IPR013810">
    <property type="entry name" value="Ribosomal_uS5_N"/>
</dbReference>
<dbReference type="GO" id="GO:0005840">
    <property type="term" value="C:ribosome"/>
    <property type="evidence" value="ECO:0007669"/>
    <property type="project" value="UniProtKB-KW"/>
</dbReference>
<dbReference type="OrthoDB" id="309483at2759"/>
<sequence length="610" mass="67184">MIRTMIRIASTAARSRVNLVTSVLPSNHAINGINKKSSHSFTSTATCQASSIHTSFTKPQHSTLAQAHATRSMTTKDTPPDTPPDTSPPAAAAAENKDNKDNEETKETMNQETEQTSILLENVILNSSSTPLDPPTILSHLSTLLSTLPTPSPPTFRILSNLSGHVTVSLKNNVPTGAVIVNFKNEKDKIMFCEDVHGWKSLRVKEGKGRYGSVNRKEYVGWVVDRFLVETGKEEMFFKEDNDGVRDLGKEEGVMEEFDEWVEGFLEREGRKVKADLKISNYVSSPDSEVPSDAPVDPFEQLDTVTFSGEGSFLSDNYDSKTQEALSILEDELHKIDTPTMGVKESMEDHVKRFGRSKTESDEIYDAYVEKLIGERMEEMEYDKDGIDEEDEVLTELIGRRADYGKEAGWAVPDSSKVTLADDDGERENGFDSSNLNTFNPEPLGDWAETIVKVDRTQKVTKGGTIMTHRCLMICGNGKGAGGFGVGKGQSPKEAMLLASRNSRKNLTLIDRYDDSALTHDCVGEHNGCKVVIRAVPPGRGMKGSSLTSEILYQCGVSDASVKSYGNRNPYSVVMATFKALRNHEGIESVARKRGKRIMSLTKAFKLGLS</sequence>
<organism evidence="9 10">
    <name type="scientific">Triparma strigata</name>
    <dbReference type="NCBI Taxonomy" id="1606541"/>
    <lineage>
        <taxon>Eukaryota</taxon>
        <taxon>Sar</taxon>
        <taxon>Stramenopiles</taxon>
        <taxon>Ochrophyta</taxon>
        <taxon>Bolidophyceae</taxon>
        <taxon>Parmales</taxon>
        <taxon>Triparmaceae</taxon>
        <taxon>Triparma</taxon>
    </lineage>
</organism>
<feature type="compositionally biased region" description="Basic and acidic residues" evidence="7">
    <location>
        <begin position="95"/>
        <end position="109"/>
    </location>
</feature>
<evidence type="ECO:0000256" key="7">
    <source>
        <dbReference type="SAM" id="MobiDB-lite"/>
    </source>
</evidence>
<evidence type="ECO:0000256" key="4">
    <source>
        <dbReference type="ARBA" id="ARBA00023274"/>
    </source>
</evidence>
<keyword evidence="3 5" id="KW-0689">Ribosomal protein</keyword>
<dbReference type="PANTHER" id="PTHR48277:SF1">
    <property type="entry name" value="MITOCHONDRIAL RIBOSOMAL PROTEIN S5"/>
    <property type="match status" value="1"/>
</dbReference>
<evidence type="ECO:0000256" key="1">
    <source>
        <dbReference type="ARBA" id="ARBA00004474"/>
    </source>
</evidence>
<dbReference type="GO" id="GO:1990904">
    <property type="term" value="C:ribonucleoprotein complex"/>
    <property type="evidence" value="ECO:0007669"/>
    <property type="project" value="UniProtKB-UniRule"/>
</dbReference>
<feature type="region of interest" description="Disordered" evidence="7">
    <location>
        <begin position="417"/>
        <end position="436"/>
    </location>
</feature>
<dbReference type="FunFam" id="3.30.230.10:FF:000002">
    <property type="entry name" value="30S ribosomal protein S5"/>
    <property type="match status" value="1"/>
</dbReference>
<dbReference type="Pfam" id="PF00333">
    <property type="entry name" value="Ribosomal_S5"/>
    <property type="match status" value="1"/>
</dbReference>
<keyword evidence="4 5" id="KW-0687">Ribonucleoprotein</keyword>
<dbReference type="Gene3D" id="3.30.160.20">
    <property type="match status" value="1"/>
</dbReference>
<reference evidence="10" key="1">
    <citation type="journal article" date="2023" name="Commun. Biol.">
        <title>Genome analysis of Parmales, the sister group of diatoms, reveals the evolutionary specialization of diatoms from phago-mixotrophs to photoautotrophs.</title>
        <authorList>
            <person name="Ban H."/>
            <person name="Sato S."/>
            <person name="Yoshikawa S."/>
            <person name="Yamada K."/>
            <person name="Nakamura Y."/>
            <person name="Ichinomiya M."/>
            <person name="Sato N."/>
            <person name="Blanc-Mathieu R."/>
            <person name="Endo H."/>
            <person name="Kuwata A."/>
            <person name="Ogata H."/>
        </authorList>
    </citation>
    <scope>NUCLEOTIDE SEQUENCE [LARGE SCALE GENOMIC DNA]</scope>
    <source>
        <strain evidence="10">NIES 3701</strain>
    </source>
</reference>
<dbReference type="GO" id="GO:0006412">
    <property type="term" value="P:translation"/>
    <property type="evidence" value="ECO:0007669"/>
    <property type="project" value="InterPro"/>
</dbReference>
<protein>
    <recommendedName>
        <fullName evidence="8">S5 DRBM domain-containing protein</fullName>
    </recommendedName>
</protein>
<gene>
    <name evidence="9" type="ORF">TrST_g1572</name>
</gene>